<dbReference type="OrthoDB" id="2985276at2"/>
<dbReference type="KEGG" id="piv:NCTC13079_01352"/>
<dbReference type="Pfam" id="PF04205">
    <property type="entry name" value="FMN_bind"/>
    <property type="match status" value="1"/>
</dbReference>
<accession>A0A3S5AK64</accession>
<feature type="signal peptide" evidence="2">
    <location>
        <begin position="1"/>
        <end position="35"/>
    </location>
</feature>
<dbReference type="Gene3D" id="2.160.20.110">
    <property type="match status" value="2"/>
</dbReference>
<evidence type="ECO:0000259" key="3">
    <source>
        <dbReference type="PROSITE" id="PS51272"/>
    </source>
</evidence>
<dbReference type="EMBL" id="LR134523">
    <property type="protein sequence ID" value="VEJ36154.1"/>
    <property type="molecule type" value="Genomic_DNA"/>
</dbReference>
<keyword evidence="4" id="KW-0326">Glycosidase</keyword>
<dbReference type="PANTHER" id="PTHR43308:SF5">
    <property type="entry name" value="S-LAYER PROTEIN _ PEPTIDOGLYCAN ENDO-BETA-N-ACETYLGLUCOSAMINIDASE"/>
    <property type="match status" value="1"/>
</dbReference>
<dbReference type="GO" id="GO:0031176">
    <property type="term" value="F:endo-1,4-beta-xylanase activity"/>
    <property type="evidence" value="ECO:0007669"/>
    <property type="project" value="UniProtKB-EC"/>
</dbReference>
<feature type="domain" description="SLH" evidence="3">
    <location>
        <begin position="1103"/>
        <end position="1162"/>
    </location>
</feature>
<evidence type="ECO:0000256" key="1">
    <source>
        <dbReference type="SAM" id="MobiDB-lite"/>
    </source>
</evidence>
<keyword evidence="4" id="KW-0624">Polysaccharide degradation</keyword>
<evidence type="ECO:0000313" key="5">
    <source>
        <dbReference type="Proteomes" id="UP000269544"/>
    </source>
</evidence>
<dbReference type="Pfam" id="PF00395">
    <property type="entry name" value="SLH"/>
    <property type="match status" value="3"/>
</dbReference>
<reference evidence="4 5" key="1">
    <citation type="submission" date="2018-12" db="EMBL/GenBank/DDBJ databases">
        <authorList>
            <consortium name="Pathogen Informatics"/>
        </authorList>
    </citation>
    <scope>NUCLEOTIDE SEQUENCE [LARGE SCALE GENOMIC DNA]</scope>
    <source>
        <strain evidence="4 5">NCTC13079</strain>
    </source>
</reference>
<feature type="chain" id="PRO_5018682975" evidence="2">
    <location>
        <begin position="36"/>
        <end position="1221"/>
    </location>
</feature>
<dbReference type="PROSITE" id="PS51272">
    <property type="entry name" value="SLH"/>
    <property type="match status" value="3"/>
</dbReference>
<keyword evidence="4" id="KW-0119">Carbohydrate metabolism</keyword>
<dbReference type="Gene3D" id="3.90.1010.20">
    <property type="match status" value="1"/>
</dbReference>
<dbReference type="GO" id="GO:0045493">
    <property type="term" value="P:xylan catabolic process"/>
    <property type="evidence" value="ECO:0007669"/>
    <property type="project" value="UniProtKB-KW"/>
</dbReference>
<keyword evidence="2" id="KW-0732">Signal</keyword>
<dbReference type="Proteomes" id="UP000269544">
    <property type="component" value="Chromosome"/>
</dbReference>
<gene>
    <name evidence="4" type="primary">xynA1_7</name>
    <name evidence="4" type="ORF">NCTC13079_01352</name>
</gene>
<dbReference type="InterPro" id="IPR007329">
    <property type="entry name" value="FMN-bd"/>
</dbReference>
<organism evidence="4 5">
    <name type="scientific">Aedoeadaptatus ivorii</name>
    <dbReference type="NCBI Taxonomy" id="54006"/>
    <lineage>
        <taxon>Bacteria</taxon>
        <taxon>Bacillati</taxon>
        <taxon>Bacillota</taxon>
        <taxon>Tissierellia</taxon>
        <taxon>Tissierellales</taxon>
        <taxon>Peptoniphilaceae</taxon>
        <taxon>Aedoeadaptatus</taxon>
    </lineage>
</organism>
<proteinExistence type="predicted"/>
<name>A0A3S5AK64_9FIRM</name>
<feature type="domain" description="SLH" evidence="3">
    <location>
        <begin position="1164"/>
        <end position="1221"/>
    </location>
</feature>
<evidence type="ECO:0000313" key="4">
    <source>
        <dbReference type="EMBL" id="VEJ36154.1"/>
    </source>
</evidence>
<dbReference type="GO" id="GO:0016020">
    <property type="term" value="C:membrane"/>
    <property type="evidence" value="ECO:0007669"/>
    <property type="project" value="InterPro"/>
</dbReference>
<dbReference type="GO" id="GO:0010181">
    <property type="term" value="F:FMN binding"/>
    <property type="evidence" value="ECO:0007669"/>
    <property type="project" value="InterPro"/>
</dbReference>
<keyword evidence="5" id="KW-1185">Reference proteome</keyword>
<dbReference type="AlphaFoldDB" id="A0A3S5AK64"/>
<dbReference type="SMART" id="SM00900">
    <property type="entry name" value="FMN_bind"/>
    <property type="match status" value="1"/>
</dbReference>
<feature type="compositionally biased region" description="Basic and acidic residues" evidence="1">
    <location>
        <begin position="997"/>
        <end position="1006"/>
    </location>
</feature>
<feature type="region of interest" description="Disordered" evidence="1">
    <location>
        <begin position="997"/>
        <end position="1022"/>
    </location>
</feature>
<dbReference type="InterPro" id="IPR001119">
    <property type="entry name" value="SLH_dom"/>
</dbReference>
<protein>
    <submittedName>
        <fullName evidence="4">Endo-1,4-beta-xylanase A</fullName>
        <ecNumber evidence="4">3.2.1.8</ecNumber>
    </submittedName>
</protein>
<dbReference type="EC" id="3.2.1.8" evidence="4"/>
<dbReference type="PANTHER" id="PTHR43308">
    <property type="entry name" value="OUTER MEMBRANE PROTEIN ALPHA-RELATED"/>
    <property type="match status" value="1"/>
</dbReference>
<dbReference type="InterPro" id="IPR051465">
    <property type="entry name" value="Cell_Envelope_Struct_Comp"/>
</dbReference>
<evidence type="ECO:0000256" key="2">
    <source>
        <dbReference type="SAM" id="SignalP"/>
    </source>
</evidence>
<keyword evidence="4" id="KW-0378">Hydrolase</keyword>
<sequence length="1221" mass="130765">MQKNDRKQLRIHSKKSYLALAGAILATAVPINAFAVRAADAFRPGTYTASANGYRGEVKVAVDVSEQNGEIRIDAIRADRGAETESKWKLLEDAGLLDTIKENGGPDGVDTVSKATVSSRAVLEATGKAIDAANSAAEKPAAEEEVVVDPASIFDGGTGTAEDPYIISSAQTLQQFAQSTEAVDVEGKVNDYAGVYIALDSDVALTGEWKPIGSLAHPFKGDFDGRGHCITGLHIGSKEDPAKKRNISDGFFGNVAGANIRNLAIDAKIYAISDGAYMVGALAGTARESRLDRIDVTATIVAETTHRKSNLFVGGIVGSGMKQEIYNCTANVDLRSTAVGGTAEAGGIVGITNRGIVANCRSTGKIGGSTDRVQEEGMTAFGGIAGVNGGTIVNTYSCMDIVSDSYTHYVGAVVGWATGIADTFQSYYDANSILVVDDKTKDRHVVSPSIPIGWAVGAGVTEDGVPYTGSVALDVEAADLQGATKKLDANITKLCADLSKGGRQEGHWKPSQSENALNRWVLNDKPSLIEERIRPAYDAKTSARIESLLPKADEHLLPGAFYGRSRDGSVLIRAEIDDSGAWQKIETLSGSVDAAAIGKLLRGEADYENLPKSALKEAIRDVMLRSKNRDFTGYGMADVESIFAAGKGTVEDPYIIQTREQFINFAASINADESYADKYIRLDADMILTDVWMPAGSGGKWPFKGHFNGGGHTIYNMCIGTKDAPYTGKFAGLFTYIDGGEIHDLRLKNYEIHVKGKSDQKAFVGAVAPHIKNGMVNGIEASGTMAIDTDAAEIYAGGLFSQTDKSRIVNVRSKADLIAKSGSRNIYAGGVVGLNNRSLLLNGIAAGTVQAETALNRAMVGGIVGMNAGVLSNFYADVFVHAANPTGDAGTVAGRNTGIGYMYDNFYHPDKVPVVAGKTTKPKAIGTVVEGTKEVKGEVADNGSAYIQEAVGALNRGPKRERIDAAISLWLKGDSLDGIILKSWKIQDGVLSFADPSVREEEKEVPRQSAPKWRPDGNVGSQRLALEKTENSPNEKAMPEQPAFIDSIGHWAAEPIRYVVEKGYFKGISPTQFAPDGEMTREMFVTVLGRRSGISRKDTDAGFRDVKKNAYSAAYIRWARDNHIVEGIGEDCFAPDAPITREEMATMLDRYAAYARITWQFSAVPTVSDLDEVSDWAKKSVEKLNRAGLVRGRETGIFDPKACSTRAEIAQILYRLDREME</sequence>
<dbReference type="RefSeq" id="WP_126466033.1">
    <property type="nucleotide sequence ID" value="NZ_LR134523.1"/>
</dbReference>
<feature type="domain" description="SLH" evidence="3">
    <location>
        <begin position="1039"/>
        <end position="1102"/>
    </location>
</feature>
<keyword evidence="4" id="KW-0858">Xylan degradation</keyword>